<sequence>MQILMDVQFFKWNGDFGWSDLISAIAAILTLIAVFISAKASKSAQKSAEISSAAALLADEQTKLMREELEYNQLPTVLPIQTHAKLNLQSITSYSKEDLNPYTGTIHFSLVNIGQGNAYNINSWFNLEDKDFLFEHNPIKSGVLYNQLFNSSGYLLRFEKDYKTKVIGLVDTLNITFIDEDSIRRLSIDDSKNYNTYLRNNETFKVNFPSFAQVIIVDHALRRKNYFHQYVAKKVEGSLSETMSPVLRSFEEADYINLINNLTLNVKYKTEKQLKTNSSLLIKYKMSVTETKIESVVSASVAFKISFNYLSEEIIEDVKPDLLQD</sequence>
<dbReference type="EMBL" id="JASWER010000007">
    <property type="protein sequence ID" value="MDL5377131.1"/>
    <property type="molecule type" value="Genomic_DNA"/>
</dbReference>
<proteinExistence type="predicted"/>
<evidence type="ECO:0000313" key="2">
    <source>
        <dbReference type="EMBL" id="MDL5377131.1"/>
    </source>
</evidence>
<comment type="caution">
    <text evidence="2">The sequence shown here is derived from an EMBL/GenBank/DDBJ whole genome shotgun (WGS) entry which is preliminary data.</text>
</comment>
<dbReference type="Proteomes" id="UP001230807">
    <property type="component" value="Unassembled WGS sequence"/>
</dbReference>
<protein>
    <submittedName>
        <fullName evidence="2">Uncharacterized protein</fullName>
    </submittedName>
</protein>
<name>A0ABT7MPJ9_9BACL</name>
<dbReference type="RefSeq" id="WP_214720166.1">
    <property type="nucleotide sequence ID" value="NZ_CP183077.1"/>
</dbReference>
<keyword evidence="1" id="KW-1133">Transmembrane helix</keyword>
<evidence type="ECO:0000313" key="3">
    <source>
        <dbReference type="Proteomes" id="UP001230807"/>
    </source>
</evidence>
<evidence type="ECO:0000256" key="1">
    <source>
        <dbReference type="SAM" id="Phobius"/>
    </source>
</evidence>
<gene>
    <name evidence="2" type="ORF">QR695_08960</name>
</gene>
<keyword evidence="3" id="KW-1185">Reference proteome</keyword>
<keyword evidence="1" id="KW-0472">Membrane</keyword>
<organism evidence="2 3">
    <name type="scientific">Exiguobacterium mexicanum</name>
    <dbReference type="NCBI Taxonomy" id="340146"/>
    <lineage>
        <taxon>Bacteria</taxon>
        <taxon>Bacillati</taxon>
        <taxon>Bacillota</taxon>
        <taxon>Bacilli</taxon>
        <taxon>Bacillales</taxon>
        <taxon>Bacillales Family XII. Incertae Sedis</taxon>
        <taxon>Exiguobacterium</taxon>
    </lineage>
</organism>
<reference evidence="2 3" key="1">
    <citation type="submission" date="2023-06" db="EMBL/GenBank/DDBJ databases">
        <title>Influencing factors and mechanism of Cr(VI) reduction by facultative anaerobic Exiguobacterium sp. PY14.</title>
        <authorList>
            <person name="Zou L."/>
        </authorList>
    </citation>
    <scope>NUCLEOTIDE SEQUENCE [LARGE SCALE GENOMIC DNA]</scope>
    <source>
        <strain evidence="2 3">PY14</strain>
    </source>
</reference>
<keyword evidence="1" id="KW-0812">Transmembrane</keyword>
<accession>A0ABT7MPJ9</accession>
<feature type="transmembrane region" description="Helical" evidence="1">
    <location>
        <begin position="16"/>
        <end position="36"/>
    </location>
</feature>